<reference evidence="1" key="2">
    <citation type="submission" date="2020-05" db="UniProtKB">
        <authorList>
            <consortium name="EnsemblMetazoa"/>
        </authorList>
    </citation>
    <scope>IDENTIFICATION</scope>
    <source>
        <strain evidence="1">WRAIR2</strain>
    </source>
</reference>
<dbReference type="EnsemblMetazoa" id="ADIR014206-RA">
    <property type="protein sequence ID" value="ADIR014206-PA"/>
    <property type="gene ID" value="ADIR014206"/>
</dbReference>
<dbReference type="AlphaFoldDB" id="A0A182NWD1"/>
<dbReference type="Proteomes" id="UP000075884">
    <property type="component" value="Unassembled WGS sequence"/>
</dbReference>
<organism evidence="1 2">
    <name type="scientific">Anopheles dirus</name>
    <dbReference type="NCBI Taxonomy" id="7168"/>
    <lineage>
        <taxon>Eukaryota</taxon>
        <taxon>Metazoa</taxon>
        <taxon>Ecdysozoa</taxon>
        <taxon>Arthropoda</taxon>
        <taxon>Hexapoda</taxon>
        <taxon>Insecta</taxon>
        <taxon>Pterygota</taxon>
        <taxon>Neoptera</taxon>
        <taxon>Endopterygota</taxon>
        <taxon>Diptera</taxon>
        <taxon>Nematocera</taxon>
        <taxon>Culicoidea</taxon>
        <taxon>Culicidae</taxon>
        <taxon>Anophelinae</taxon>
        <taxon>Anopheles</taxon>
    </lineage>
</organism>
<evidence type="ECO:0000313" key="1">
    <source>
        <dbReference type="EnsemblMetazoa" id="ADIR014206-PA"/>
    </source>
</evidence>
<sequence length="21" mass="2250">MTSDAFRSRVPASVRPLNACA</sequence>
<accession>A0A182NWD1</accession>
<name>A0A182NWD1_9DIPT</name>
<protein>
    <submittedName>
        <fullName evidence="1">Uncharacterized protein</fullName>
    </submittedName>
</protein>
<proteinExistence type="predicted"/>
<keyword evidence="2" id="KW-1185">Reference proteome</keyword>
<reference evidence="2" key="1">
    <citation type="submission" date="2013-03" db="EMBL/GenBank/DDBJ databases">
        <title>The Genome Sequence of Anopheles dirus WRAIR2.</title>
        <authorList>
            <consortium name="The Broad Institute Genomics Platform"/>
            <person name="Neafsey D.E."/>
            <person name="Walton C."/>
            <person name="Walker B."/>
            <person name="Young S.K."/>
            <person name="Zeng Q."/>
            <person name="Gargeya S."/>
            <person name="Fitzgerald M."/>
            <person name="Haas B."/>
            <person name="Abouelleil A."/>
            <person name="Allen A.W."/>
            <person name="Alvarado L."/>
            <person name="Arachchi H.M."/>
            <person name="Berlin A.M."/>
            <person name="Chapman S.B."/>
            <person name="Gainer-Dewar J."/>
            <person name="Goldberg J."/>
            <person name="Griggs A."/>
            <person name="Gujja S."/>
            <person name="Hansen M."/>
            <person name="Howarth C."/>
            <person name="Imamovic A."/>
            <person name="Ireland A."/>
            <person name="Larimer J."/>
            <person name="McCowan C."/>
            <person name="Murphy C."/>
            <person name="Pearson M."/>
            <person name="Poon T.W."/>
            <person name="Priest M."/>
            <person name="Roberts A."/>
            <person name="Saif S."/>
            <person name="Shea T."/>
            <person name="Sisk P."/>
            <person name="Sykes S."/>
            <person name="Wortman J."/>
            <person name="Nusbaum C."/>
            <person name="Birren B."/>
        </authorList>
    </citation>
    <scope>NUCLEOTIDE SEQUENCE [LARGE SCALE GENOMIC DNA]</scope>
    <source>
        <strain evidence="2">WRAIR2</strain>
    </source>
</reference>
<dbReference type="VEuPathDB" id="VectorBase:ADIR014206"/>
<evidence type="ECO:0000313" key="2">
    <source>
        <dbReference type="Proteomes" id="UP000075884"/>
    </source>
</evidence>